<accession>A0A848CDT2</accession>
<sequence>MNGYKIYIVSPYKKTGGPRSLHQLANLLVDKGKEVYMIYGDHSPIMSVTELLYSDCKAKLAFSIEDNSNNILITSEYDTGWHLRYKNIKKVIWWLSLTSYLQNNPWIAARDWTVGKGKSRILIPAMYIKWKFKCFSTKRKQRYLKSNKELQECYHLYNCKYVKDYLRSRNISSKNMQYLCGPIDISNIDKINTVENKKDIICYSPAKMNMNDFTQIMNIVKAKHKKYQFVELANMSHDELLSVLNKAKLYVDFGYFPGPERIPREAVSHFCNIITSRDGSAANDVDVPIPNKFKLNYRSLSFNEIANIIIEMVDSYNGNLAFYDDYRKKVRNQIERFTLDIDKMISYFEVGKYDE</sequence>
<dbReference type="Proteomes" id="UP000563853">
    <property type="component" value="Unassembled WGS sequence"/>
</dbReference>
<evidence type="ECO:0000313" key="2">
    <source>
        <dbReference type="Proteomes" id="UP000563853"/>
    </source>
</evidence>
<dbReference type="AlphaFoldDB" id="A0A848CDT2"/>
<organism evidence="1 2">
    <name type="scientific">Ligilactobacillus agilis</name>
    <dbReference type="NCBI Taxonomy" id="1601"/>
    <lineage>
        <taxon>Bacteria</taxon>
        <taxon>Bacillati</taxon>
        <taxon>Bacillota</taxon>
        <taxon>Bacilli</taxon>
        <taxon>Lactobacillales</taxon>
        <taxon>Lactobacillaceae</taxon>
        <taxon>Ligilactobacillus</taxon>
    </lineage>
</organism>
<evidence type="ECO:0008006" key="3">
    <source>
        <dbReference type="Google" id="ProtNLM"/>
    </source>
</evidence>
<protein>
    <recommendedName>
        <fullName evidence="3">Glycosyltransferase family 1 protein</fullName>
    </recommendedName>
</protein>
<comment type="caution">
    <text evidence="1">The sequence shown here is derived from an EMBL/GenBank/DDBJ whole genome shotgun (WGS) entry which is preliminary data.</text>
</comment>
<proteinExistence type="predicted"/>
<dbReference type="SUPFAM" id="SSF53756">
    <property type="entry name" value="UDP-Glycosyltransferase/glycogen phosphorylase"/>
    <property type="match status" value="1"/>
</dbReference>
<dbReference type="RefSeq" id="WP_170091806.1">
    <property type="nucleotide sequence ID" value="NZ_JABAFP010000028.1"/>
</dbReference>
<dbReference type="EMBL" id="JABAFP010000028">
    <property type="protein sequence ID" value="NME42586.1"/>
    <property type="molecule type" value="Genomic_DNA"/>
</dbReference>
<evidence type="ECO:0000313" key="1">
    <source>
        <dbReference type="EMBL" id="NME42586.1"/>
    </source>
</evidence>
<gene>
    <name evidence="1" type="ORF">HF863_07405</name>
</gene>
<reference evidence="1 2" key="1">
    <citation type="submission" date="2020-04" db="EMBL/GenBank/DDBJ databases">
        <authorList>
            <person name="Hitch T.C.A."/>
            <person name="Wylensek D."/>
            <person name="Clavel T."/>
        </authorList>
    </citation>
    <scope>NUCLEOTIDE SEQUENCE [LARGE SCALE GENOMIC DNA]</scope>
    <source>
        <strain evidence="1 2">WCA-389-WT-5H1</strain>
    </source>
</reference>
<name>A0A848CDT2_9LACO</name>